<feature type="compositionally biased region" description="Basic and acidic residues" evidence="1">
    <location>
        <begin position="324"/>
        <end position="362"/>
    </location>
</feature>
<proteinExistence type="predicted"/>
<feature type="region of interest" description="Disordered" evidence="1">
    <location>
        <begin position="171"/>
        <end position="362"/>
    </location>
</feature>
<protein>
    <submittedName>
        <fullName evidence="2">RNA helicase-like protein</fullName>
    </submittedName>
</protein>
<dbReference type="Proteomes" id="UP000076580">
    <property type="component" value="Chromosome 03"/>
</dbReference>
<dbReference type="RefSeq" id="XP_040654278.1">
    <property type="nucleotide sequence ID" value="XM_040804174.1"/>
</dbReference>
<feature type="compositionally biased region" description="Basic and acidic residues" evidence="1">
    <location>
        <begin position="11"/>
        <end position="32"/>
    </location>
</feature>
<dbReference type="AlphaFoldDB" id="A0A151GCV0"/>
<evidence type="ECO:0000313" key="2">
    <source>
        <dbReference type="EMBL" id="KYK54926.1"/>
    </source>
</evidence>
<sequence length="382" mass="44617">MPSSARPSRQARRDDGDRIEPGDDDRRRCRSPERKRRRVVESRRRSGSPEADSRGGSTRRHRGRRDGRTSTAATAGPVGDGLPCSARPLSKSDLRTFAPLFVHYLRLQKQKEADEMDEREFKGRWKSFVGKWNRAELAEGWYDAELFSRIVEEAPPVDEWWARRPETLSRPTAQALAREDDNDNDEDEDGDGSSNHAKEKYEEQDQDRGEDSDDYGPTLPRPDAKRHVGAQVPSLQDISLRNERARESREADAEALREARKVDRVQQKERLEELVPRAEAGTRERKLEKRQEVNERMREIRSTRSPGLEAADEKEMMGGGDSVEEYKRMQEREQRRKTERQLRREEVDRARREEVAERRRAWQEREDGTVNMLRELARQRFG</sequence>
<evidence type="ECO:0000313" key="3">
    <source>
        <dbReference type="Proteomes" id="UP000076580"/>
    </source>
</evidence>
<evidence type="ECO:0000256" key="1">
    <source>
        <dbReference type="SAM" id="MobiDB-lite"/>
    </source>
</evidence>
<accession>A0A151GCV0</accession>
<dbReference type="PANTHER" id="PTHR34117">
    <property type="entry name" value="STYLE CELL-CYCLE INHIBITOR 1"/>
    <property type="match status" value="1"/>
</dbReference>
<organism evidence="2 3">
    <name type="scientific">Drechmeria coniospora</name>
    <name type="common">Nematophagous fungus</name>
    <name type="synonym">Meria coniospora</name>
    <dbReference type="NCBI Taxonomy" id="98403"/>
    <lineage>
        <taxon>Eukaryota</taxon>
        <taxon>Fungi</taxon>
        <taxon>Dikarya</taxon>
        <taxon>Ascomycota</taxon>
        <taxon>Pezizomycotina</taxon>
        <taxon>Sordariomycetes</taxon>
        <taxon>Hypocreomycetidae</taxon>
        <taxon>Hypocreales</taxon>
        <taxon>Ophiocordycipitaceae</taxon>
        <taxon>Drechmeria</taxon>
    </lineage>
</organism>
<gene>
    <name evidence="2" type="ORF">DCS_06887</name>
</gene>
<dbReference type="InterPro" id="IPR044688">
    <property type="entry name" value="SCI-1-like"/>
</dbReference>
<feature type="compositionally biased region" description="Basic and acidic residues" evidence="1">
    <location>
        <begin position="196"/>
        <end position="209"/>
    </location>
</feature>
<keyword evidence="2" id="KW-0067">ATP-binding</keyword>
<dbReference type="EMBL" id="LAYC01000003">
    <property type="protein sequence ID" value="KYK54926.1"/>
    <property type="molecule type" value="Genomic_DNA"/>
</dbReference>
<keyword evidence="2" id="KW-0547">Nucleotide-binding</keyword>
<keyword evidence="3" id="KW-1185">Reference proteome</keyword>
<dbReference type="GeneID" id="63719530"/>
<dbReference type="PANTHER" id="PTHR34117:SF1">
    <property type="entry name" value="STYLE CELL-CYCLE INHIBITOR 1"/>
    <property type="match status" value="1"/>
</dbReference>
<keyword evidence="2" id="KW-0347">Helicase</keyword>
<dbReference type="GO" id="GO:0004386">
    <property type="term" value="F:helicase activity"/>
    <property type="evidence" value="ECO:0007669"/>
    <property type="project" value="UniProtKB-KW"/>
</dbReference>
<comment type="caution">
    <text evidence="2">The sequence shown here is derived from an EMBL/GenBank/DDBJ whole genome shotgun (WGS) entry which is preliminary data.</text>
</comment>
<keyword evidence="2" id="KW-0378">Hydrolase</keyword>
<dbReference type="InParanoid" id="A0A151GCV0"/>
<feature type="region of interest" description="Disordered" evidence="1">
    <location>
        <begin position="1"/>
        <end position="89"/>
    </location>
</feature>
<feature type="compositionally biased region" description="Basic and acidic residues" evidence="1">
    <location>
        <begin position="240"/>
        <end position="302"/>
    </location>
</feature>
<reference evidence="2 3" key="1">
    <citation type="journal article" date="2016" name="Sci. Rep.">
        <title>Insights into Adaptations to a Near-Obligate Nematode Endoparasitic Lifestyle from the Finished Genome of Drechmeria coniospora.</title>
        <authorList>
            <person name="Zhang L."/>
            <person name="Zhou Z."/>
            <person name="Guo Q."/>
            <person name="Fokkens L."/>
            <person name="Miskei M."/>
            <person name="Pocsi I."/>
            <person name="Zhang W."/>
            <person name="Chen M."/>
            <person name="Wang L."/>
            <person name="Sun Y."/>
            <person name="Donzelli B.G."/>
            <person name="Gibson D.M."/>
            <person name="Nelson D.R."/>
            <person name="Luo J.G."/>
            <person name="Rep M."/>
            <person name="Liu H."/>
            <person name="Yang S."/>
            <person name="Wang J."/>
            <person name="Krasnoff S.B."/>
            <person name="Xu Y."/>
            <person name="Molnar I."/>
            <person name="Lin M."/>
        </authorList>
    </citation>
    <scope>NUCLEOTIDE SEQUENCE [LARGE SCALE GENOMIC DNA]</scope>
    <source>
        <strain evidence="2 3">ARSEF 6962</strain>
    </source>
</reference>
<feature type="compositionally biased region" description="Acidic residues" evidence="1">
    <location>
        <begin position="180"/>
        <end position="191"/>
    </location>
</feature>
<name>A0A151GCV0_DRECN</name>